<evidence type="ECO:0000313" key="1">
    <source>
        <dbReference type="EMBL" id="CAD7701412.1"/>
    </source>
</evidence>
<accession>A0A8S1J6T1</accession>
<organism evidence="1 2">
    <name type="scientific">Ostreobium quekettii</name>
    <dbReference type="NCBI Taxonomy" id="121088"/>
    <lineage>
        <taxon>Eukaryota</taxon>
        <taxon>Viridiplantae</taxon>
        <taxon>Chlorophyta</taxon>
        <taxon>core chlorophytes</taxon>
        <taxon>Ulvophyceae</taxon>
        <taxon>TCBD clade</taxon>
        <taxon>Bryopsidales</taxon>
        <taxon>Ostreobineae</taxon>
        <taxon>Ostreobiaceae</taxon>
        <taxon>Ostreobium</taxon>
    </lineage>
</organism>
<dbReference type="EMBL" id="CAJHUC010001530">
    <property type="protein sequence ID" value="CAD7701412.1"/>
    <property type="molecule type" value="Genomic_DNA"/>
</dbReference>
<protein>
    <submittedName>
        <fullName evidence="1">Uncharacterized protein</fullName>
    </submittedName>
</protein>
<proteinExistence type="predicted"/>
<name>A0A8S1J6T1_9CHLO</name>
<evidence type="ECO:0000313" key="2">
    <source>
        <dbReference type="Proteomes" id="UP000708148"/>
    </source>
</evidence>
<keyword evidence="2" id="KW-1185">Reference proteome</keyword>
<dbReference type="AlphaFoldDB" id="A0A8S1J6T1"/>
<comment type="caution">
    <text evidence="1">The sequence shown here is derived from an EMBL/GenBank/DDBJ whole genome shotgun (WGS) entry which is preliminary data.</text>
</comment>
<dbReference type="Proteomes" id="UP000708148">
    <property type="component" value="Unassembled WGS sequence"/>
</dbReference>
<sequence>MGTKSGGCPWQPPEGFVDCWIWGKGVEGDHPNVSAVRCSSDRNTKGTSCIVVRRSGFWRHAGSRPGATAANKANLHVKGGQFGHKDPPVVLAEGCCAAERTASPGLCGTQRIL</sequence>
<reference evidence="1" key="1">
    <citation type="submission" date="2020-12" db="EMBL/GenBank/DDBJ databases">
        <authorList>
            <person name="Iha C."/>
        </authorList>
    </citation>
    <scope>NUCLEOTIDE SEQUENCE</scope>
</reference>
<gene>
    <name evidence="1" type="ORF">OSTQU699_LOCUS6771</name>
</gene>